<sequence>MEHLVLASKVASNLGAVAGAVAGAMIVKAAEIPFLRLPESSGGGWKKPCPKCSGTGKMECLCSRWSDGDRGCRTCRGSGRMACNNCRGSGSGSCKFAPIRVSVRSGRPTFYNNGFVPEIIQLKLL</sequence>
<keyword evidence="2" id="KW-1185">Reference proteome</keyword>
<evidence type="ECO:0000313" key="1">
    <source>
        <dbReference type="EMBL" id="KAK8924223.1"/>
    </source>
</evidence>
<dbReference type="EMBL" id="JBBWWQ010000017">
    <property type="protein sequence ID" value="KAK8924223.1"/>
    <property type="molecule type" value="Genomic_DNA"/>
</dbReference>
<dbReference type="AlphaFoldDB" id="A0AAP0B277"/>
<protein>
    <submittedName>
        <fullName evidence="1">Uncharacterized protein</fullName>
    </submittedName>
</protein>
<dbReference type="PANTHER" id="PTHR34687:SF1">
    <property type="entry name" value="CHAPERONE PROTEIN DNAJ-LIKE PROTEIN"/>
    <property type="match status" value="1"/>
</dbReference>
<proteinExistence type="predicted"/>
<gene>
    <name evidence="1" type="ORF">KSP39_PZI019450</name>
</gene>
<comment type="caution">
    <text evidence="1">The sequence shown here is derived from an EMBL/GenBank/DDBJ whole genome shotgun (WGS) entry which is preliminary data.</text>
</comment>
<organism evidence="1 2">
    <name type="scientific">Platanthera zijinensis</name>
    <dbReference type="NCBI Taxonomy" id="2320716"/>
    <lineage>
        <taxon>Eukaryota</taxon>
        <taxon>Viridiplantae</taxon>
        <taxon>Streptophyta</taxon>
        <taxon>Embryophyta</taxon>
        <taxon>Tracheophyta</taxon>
        <taxon>Spermatophyta</taxon>
        <taxon>Magnoliopsida</taxon>
        <taxon>Liliopsida</taxon>
        <taxon>Asparagales</taxon>
        <taxon>Orchidaceae</taxon>
        <taxon>Orchidoideae</taxon>
        <taxon>Orchideae</taxon>
        <taxon>Orchidinae</taxon>
        <taxon>Platanthera</taxon>
    </lineage>
</organism>
<dbReference type="PANTHER" id="PTHR34687">
    <property type="entry name" value="CHAPERONE PROTEIN DNAJ-LIKE PROTEIN"/>
    <property type="match status" value="1"/>
</dbReference>
<reference evidence="1 2" key="1">
    <citation type="journal article" date="2022" name="Nat. Plants">
        <title>Genomes of leafy and leafless Platanthera orchids illuminate the evolution of mycoheterotrophy.</title>
        <authorList>
            <person name="Li M.H."/>
            <person name="Liu K.W."/>
            <person name="Li Z."/>
            <person name="Lu H.C."/>
            <person name="Ye Q.L."/>
            <person name="Zhang D."/>
            <person name="Wang J.Y."/>
            <person name="Li Y.F."/>
            <person name="Zhong Z.M."/>
            <person name="Liu X."/>
            <person name="Yu X."/>
            <person name="Liu D.K."/>
            <person name="Tu X.D."/>
            <person name="Liu B."/>
            <person name="Hao Y."/>
            <person name="Liao X.Y."/>
            <person name="Jiang Y.T."/>
            <person name="Sun W.H."/>
            <person name="Chen J."/>
            <person name="Chen Y.Q."/>
            <person name="Ai Y."/>
            <person name="Zhai J.W."/>
            <person name="Wu S.S."/>
            <person name="Zhou Z."/>
            <person name="Hsiao Y.Y."/>
            <person name="Wu W.L."/>
            <person name="Chen Y.Y."/>
            <person name="Lin Y.F."/>
            <person name="Hsu J.L."/>
            <person name="Li C.Y."/>
            <person name="Wang Z.W."/>
            <person name="Zhao X."/>
            <person name="Zhong W.Y."/>
            <person name="Ma X.K."/>
            <person name="Ma L."/>
            <person name="Huang J."/>
            <person name="Chen G.Z."/>
            <person name="Huang M.Z."/>
            <person name="Huang L."/>
            <person name="Peng D.H."/>
            <person name="Luo Y.B."/>
            <person name="Zou S.Q."/>
            <person name="Chen S.P."/>
            <person name="Lan S."/>
            <person name="Tsai W.C."/>
            <person name="Van de Peer Y."/>
            <person name="Liu Z.J."/>
        </authorList>
    </citation>
    <scope>NUCLEOTIDE SEQUENCE [LARGE SCALE GENOMIC DNA]</scope>
    <source>
        <strain evidence="1">Lor287</strain>
    </source>
</reference>
<evidence type="ECO:0000313" key="2">
    <source>
        <dbReference type="Proteomes" id="UP001418222"/>
    </source>
</evidence>
<dbReference type="Proteomes" id="UP001418222">
    <property type="component" value="Unassembled WGS sequence"/>
</dbReference>
<name>A0AAP0B277_9ASPA</name>
<accession>A0AAP0B277</accession>